<dbReference type="AlphaFoldDB" id="A0A6G6GL51"/>
<dbReference type="Proteomes" id="UP000505306">
    <property type="component" value="Chromosome"/>
</dbReference>
<evidence type="ECO:0000313" key="3">
    <source>
        <dbReference type="Proteomes" id="UP000505306"/>
    </source>
</evidence>
<dbReference type="SUPFAM" id="SSF81301">
    <property type="entry name" value="Nucleotidyltransferase"/>
    <property type="match status" value="1"/>
</dbReference>
<dbReference type="Gene3D" id="3.30.460.10">
    <property type="entry name" value="Beta Polymerase, domain 2"/>
    <property type="match status" value="1"/>
</dbReference>
<dbReference type="KEGG" id="mgel:G5B37_06845"/>
<keyword evidence="2" id="KW-0808">Transferase</keyword>
<sequence length="321" mass="37148">MSLNKQEYLSNVLETHRMKHIESVVKKFKDNRDEVKAALIEHYTSNIYSPFDSGSFKKHTAINTKFDLDVVVPFKRNAFETLEGMFNDLYEFLDEKFSDVAYVRKQKVSVGIDFFKDDDGDTVSLDMVPGRELNQDQYLDDKNLNLFVNGTWGIFDNSTHIQTNIKAQIDHITAKENERKIIRLLKIWNNNDGKEYKSFLLELITIKAFEKEDISGNLWEKLEKVMEYIKDNVTEDGFKLIDPGNSNNDLMDTLESWEKTNLSNRMETIIERINNNSDNIKSYFPTNKDFEDDDKSSSSNGYGIKTGGAAYSTPPKNERFG</sequence>
<name>A0A6G6GL51_9FLAO</name>
<dbReference type="InterPro" id="IPR043519">
    <property type="entry name" value="NT_sf"/>
</dbReference>
<keyword evidence="3" id="KW-1185">Reference proteome</keyword>
<proteinExistence type="predicted"/>
<reference evidence="2 3" key="1">
    <citation type="submission" date="2020-02" db="EMBL/GenBank/DDBJ databases">
        <title>Complete genome sequence of Flavobacteriaceae bacterium.</title>
        <authorList>
            <person name="Kim S.-J."/>
            <person name="Kim Y.-S."/>
            <person name="Kim K.-H."/>
        </authorList>
    </citation>
    <scope>NUCLEOTIDE SEQUENCE [LARGE SCALE GENOMIC DNA]</scope>
    <source>
        <strain evidence="2 3">RR4-40</strain>
    </source>
</reference>
<evidence type="ECO:0000256" key="1">
    <source>
        <dbReference type="SAM" id="MobiDB-lite"/>
    </source>
</evidence>
<dbReference type="EMBL" id="CP049057">
    <property type="protein sequence ID" value="QIE59289.1"/>
    <property type="molecule type" value="Genomic_DNA"/>
</dbReference>
<protein>
    <submittedName>
        <fullName evidence="2">Nucleotidyltransferase</fullName>
    </submittedName>
</protein>
<organism evidence="2 3">
    <name type="scientific">Rasiella rasia</name>
    <dbReference type="NCBI Taxonomy" id="2744027"/>
    <lineage>
        <taxon>Bacteria</taxon>
        <taxon>Pseudomonadati</taxon>
        <taxon>Bacteroidota</taxon>
        <taxon>Flavobacteriia</taxon>
        <taxon>Flavobacteriales</taxon>
        <taxon>Flavobacteriaceae</taxon>
        <taxon>Rasiella</taxon>
    </lineage>
</organism>
<accession>A0A6G6GL51</accession>
<dbReference type="RefSeq" id="WP_164679314.1">
    <property type="nucleotide sequence ID" value="NZ_CP049057.1"/>
</dbReference>
<feature type="region of interest" description="Disordered" evidence="1">
    <location>
        <begin position="285"/>
        <end position="321"/>
    </location>
</feature>
<gene>
    <name evidence="2" type="ORF">G5B37_06845</name>
</gene>
<dbReference type="GO" id="GO:0016740">
    <property type="term" value="F:transferase activity"/>
    <property type="evidence" value="ECO:0007669"/>
    <property type="project" value="UniProtKB-KW"/>
</dbReference>
<evidence type="ECO:0000313" key="2">
    <source>
        <dbReference type="EMBL" id="QIE59289.1"/>
    </source>
</evidence>